<reference evidence="1" key="1">
    <citation type="submission" date="2019-10" db="EMBL/GenBank/DDBJ databases">
        <authorList>
            <consortium name="DOE Joint Genome Institute"/>
            <person name="Kuo A."/>
            <person name="Miyauchi S."/>
            <person name="Kiss E."/>
            <person name="Drula E."/>
            <person name="Kohler A."/>
            <person name="Sanchez-Garcia M."/>
            <person name="Andreopoulos B."/>
            <person name="Barry K.W."/>
            <person name="Bonito G."/>
            <person name="Buee M."/>
            <person name="Carver A."/>
            <person name="Chen C."/>
            <person name="Cichocki N."/>
            <person name="Clum A."/>
            <person name="Culley D."/>
            <person name="Crous P.W."/>
            <person name="Fauchery L."/>
            <person name="Girlanda M."/>
            <person name="Hayes R."/>
            <person name="Keri Z."/>
            <person name="Labutti K."/>
            <person name="Lipzen A."/>
            <person name="Lombard V."/>
            <person name="Magnuson J."/>
            <person name="Maillard F."/>
            <person name="Morin E."/>
            <person name="Murat C."/>
            <person name="Nolan M."/>
            <person name="Ohm R."/>
            <person name="Pangilinan J."/>
            <person name="Pereira M."/>
            <person name="Perotto S."/>
            <person name="Peter M."/>
            <person name="Riley R."/>
            <person name="Sitrit Y."/>
            <person name="Stielow B."/>
            <person name="Szollosi G."/>
            <person name="Zifcakova L."/>
            <person name="Stursova M."/>
            <person name="Spatafora J.W."/>
            <person name="Tedersoo L."/>
            <person name="Vaario L.-M."/>
            <person name="Yamada A."/>
            <person name="Yan M."/>
            <person name="Wang P."/>
            <person name="Xu J."/>
            <person name="Bruns T."/>
            <person name="Baldrian P."/>
            <person name="Vilgalys R."/>
            <person name="Henrissat B."/>
            <person name="Grigoriev I.V."/>
            <person name="Hibbett D."/>
            <person name="Nagy L.G."/>
            <person name="Martin F.M."/>
        </authorList>
    </citation>
    <scope>NUCLEOTIDE SEQUENCE</scope>
    <source>
        <strain evidence="1">P2</strain>
    </source>
</reference>
<keyword evidence="2" id="KW-1185">Reference proteome</keyword>
<protein>
    <submittedName>
        <fullName evidence="1">Uncharacterized protein</fullName>
    </submittedName>
</protein>
<dbReference type="Proteomes" id="UP000886501">
    <property type="component" value="Unassembled WGS sequence"/>
</dbReference>
<sequence length="158" mass="18619">MHEFTPTARHHDTPIGSWRSLKRYDNLTYSGEREAYERPHTQEAELVVYPRFRRCEYGSRRWYLGARFDAPKISTVTQMAILFASLLMRRCDDLDLVRFLRMVYVLPKCLSVLTWSPWASMVAMKWGLWTNTACMSTQGISCCYLLLVPELERLQVRT</sequence>
<evidence type="ECO:0000313" key="1">
    <source>
        <dbReference type="EMBL" id="KAF9652692.1"/>
    </source>
</evidence>
<reference evidence="1" key="2">
    <citation type="journal article" date="2020" name="Nat. Commun.">
        <title>Large-scale genome sequencing of mycorrhizal fungi provides insights into the early evolution of symbiotic traits.</title>
        <authorList>
            <person name="Miyauchi S."/>
            <person name="Kiss E."/>
            <person name="Kuo A."/>
            <person name="Drula E."/>
            <person name="Kohler A."/>
            <person name="Sanchez-Garcia M."/>
            <person name="Morin E."/>
            <person name="Andreopoulos B."/>
            <person name="Barry K.W."/>
            <person name="Bonito G."/>
            <person name="Buee M."/>
            <person name="Carver A."/>
            <person name="Chen C."/>
            <person name="Cichocki N."/>
            <person name="Clum A."/>
            <person name="Culley D."/>
            <person name="Crous P.W."/>
            <person name="Fauchery L."/>
            <person name="Girlanda M."/>
            <person name="Hayes R.D."/>
            <person name="Keri Z."/>
            <person name="LaButti K."/>
            <person name="Lipzen A."/>
            <person name="Lombard V."/>
            <person name="Magnuson J."/>
            <person name="Maillard F."/>
            <person name="Murat C."/>
            <person name="Nolan M."/>
            <person name="Ohm R.A."/>
            <person name="Pangilinan J."/>
            <person name="Pereira M.F."/>
            <person name="Perotto S."/>
            <person name="Peter M."/>
            <person name="Pfister S."/>
            <person name="Riley R."/>
            <person name="Sitrit Y."/>
            <person name="Stielow J.B."/>
            <person name="Szollosi G."/>
            <person name="Zifcakova L."/>
            <person name="Stursova M."/>
            <person name="Spatafora J.W."/>
            <person name="Tedersoo L."/>
            <person name="Vaario L.M."/>
            <person name="Yamada A."/>
            <person name="Yan M."/>
            <person name="Wang P."/>
            <person name="Xu J."/>
            <person name="Bruns T."/>
            <person name="Baldrian P."/>
            <person name="Vilgalys R."/>
            <person name="Dunand C."/>
            <person name="Henrissat B."/>
            <person name="Grigoriev I.V."/>
            <person name="Hibbett D."/>
            <person name="Nagy L.G."/>
            <person name="Martin F.M."/>
        </authorList>
    </citation>
    <scope>NUCLEOTIDE SEQUENCE</scope>
    <source>
        <strain evidence="1">P2</strain>
    </source>
</reference>
<accession>A0ACB6ZSV5</accession>
<evidence type="ECO:0000313" key="2">
    <source>
        <dbReference type="Proteomes" id="UP000886501"/>
    </source>
</evidence>
<dbReference type="EMBL" id="MU117967">
    <property type="protein sequence ID" value="KAF9652692.1"/>
    <property type="molecule type" value="Genomic_DNA"/>
</dbReference>
<organism evidence="1 2">
    <name type="scientific">Thelephora ganbajun</name>
    <name type="common">Ganba fungus</name>
    <dbReference type="NCBI Taxonomy" id="370292"/>
    <lineage>
        <taxon>Eukaryota</taxon>
        <taxon>Fungi</taxon>
        <taxon>Dikarya</taxon>
        <taxon>Basidiomycota</taxon>
        <taxon>Agaricomycotina</taxon>
        <taxon>Agaricomycetes</taxon>
        <taxon>Thelephorales</taxon>
        <taxon>Thelephoraceae</taxon>
        <taxon>Thelephora</taxon>
    </lineage>
</organism>
<gene>
    <name evidence="1" type="ORF">BDM02DRAFT_3108777</name>
</gene>
<name>A0ACB6ZSV5_THEGA</name>
<proteinExistence type="predicted"/>
<comment type="caution">
    <text evidence="1">The sequence shown here is derived from an EMBL/GenBank/DDBJ whole genome shotgun (WGS) entry which is preliminary data.</text>
</comment>